<keyword evidence="3" id="KW-1185">Reference proteome</keyword>
<dbReference type="AlphaFoldDB" id="A0A084QDI7"/>
<dbReference type="OMA" id="TEADWRN"/>
<proteinExistence type="predicted"/>
<feature type="region of interest" description="Disordered" evidence="1">
    <location>
        <begin position="1"/>
        <end position="35"/>
    </location>
</feature>
<reference evidence="2 3" key="1">
    <citation type="journal article" date="2014" name="BMC Genomics">
        <title>Comparative genome sequencing reveals chemotype-specific gene clusters in the toxigenic black mold Stachybotrys.</title>
        <authorList>
            <person name="Semeiks J."/>
            <person name="Borek D."/>
            <person name="Otwinowski Z."/>
            <person name="Grishin N.V."/>
        </authorList>
    </citation>
    <scope>NUCLEOTIDE SEQUENCE [LARGE SCALE GENOMIC DNA]</scope>
    <source>
        <strain evidence="2 3">IBT 40285</strain>
    </source>
</reference>
<organism evidence="2 3">
    <name type="scientific">Stachybotrys chlorohalonatus (strain IBT 40285)</name>
    <dbReference type="NCBI Taxonomy" id="1283841"/>
    <lineage>
        <taxon>Eukaryota</taxon>
        <taxon>Fungi</taxon>
        <taxon>Dikarya</taxon>
        <taxon>Ascomycota</taxon>
        <taxon>Pezizomycotina</taxon>
        <taxon>Sordariomycetes</taxon>
        <taxon>Hypocreomycetidae</taxon>
        <taxon>Hypocreales</taxon>
        <taxon>Stachybotryaceae</taxon>
        <taxon>Stachybotrys</taxon>
    </lineage>
</organism>
<dbReference type="STRING" id="1283841.A0A084QDI7"/>
<dbReference type="InParanoid" id="A0A084QDI7"/>
<feature type="compositionally biased region" description="Basic and acidic residues" evidence="1">
    <location>
        <begin position="19"/>
        <end position="33"/>
    </location>
</feature>
<feature type="region of interest" description="Disordered" evidence="1">
    <location>
        <begin position="145"/>
        <end position="249"/>
    </location>
</feature>
<accession>A0A084QDI7</accession>
<name>A0A084QDI7_STAC4</name>
<dbReference type="EMBL" id="KL660818">
    <property type="protein sequence ID" value="KFA62022.1"/>
    <property type="molecule type" value="Genomic_DNA"/>
</dbReference>
<feature type="region of interest" description="Disordered" evidence="1">
    <location>
        <begin position="306"/>
        <end position="337"/>
    </location>
</feature>
<dbReference type="OrthoDB" id="5397087at2759"/>
<dbReference type="HOGENOM" id="CLU_039192_0_0_1"/>
<evidence type="ECO:0000256" key="1">
    <source>
        <dbReference type="SAM" id="MobiDB-lite"/>
    </source>
</evidence>
<protein>
    <submittedName>
        <fullName evidence="2">Uncharacterized protein</fullName>
    </submittedName>
</protein>
<feature type="compositionally biased region" description="Polar residues" evidence="1">
    <location>
        <begin position="199"/>
        <end position="216"/>
    </location>
</feature>
<feature type="compositionally biased region" description="Polar residues" evidence="1">
    <location>
        <begin position="150"/>
        <end position="192"/>
    </location>
</feature>
<evidence type="ECO:0000313" key="3">
    <source>
        <dbReference type="Proteomes" id="UP000028524"/>
    </source>
</evidence>
<feature type="compositionally biased region" description="Polar residues" evidence="1">
    <location>
        <begin position="223"/>
        <end position="238"/>
    </location>
</feature>
<sequence>MPKRSLDVGKSNGTMPTDKIQRKTERSHEENQERAYIAASRRADRSLEARVQSARMASEIHKKRTGKGFRITEEIVSKEEMYEEEEDEFPRSYRLLGPHMQTASAELNSRVETYLSNRMAMSALLARTNEDWKQNEINRLFAQSFPHISPQGQQMGRNYSSPEHPVQSRSNDGVPQSPGTPTFHSINYQQNVGHGHGRSMSTITPTEASHEASSVSPPALSPGSYTMETPRTWSTPSASHAGPVPFNSNESAFTTELPAEAKMLMGGMDMGATFGQNPYSQDWFNQNQYWNMDEPTNFKGANMGRDEFADMVGPDGAPSPVRWDSGPQPPSSMDDQSWNAFIDENAFMQDPQSHNI</sequence>
<gene>
    <name evidence="2" type="ORF">S40285_02114</name>
</gene>
<evidence type="ECO:0000313" key="2">
    <source>
        <dbReference type="EMBL" id="KFA62022.1"/>
    </source>
</evidence>
<dbReference type="Proteomes" id="UP000028524">
    <property type="component" value="Unassembled WGS sequence"/>
</dbReference>